<dbReference type="EMBL" id="CP034465">
    <property type="protein sequence ID" value="AZP04690.1"/>
    <property type="molecule type" value="Genomic_DNA"/>
</dbReference>
<dbReference type="GO" id="GO:0003677">
    <property type="term" value="F:DNA binding"/>
    <property type="evidence" value="ECO:0007669"/>
    <property type="project" value="InterPro"/>
</dbReference>
<sequence length="227" mass="26803">MNSTEIYQAKSVLLSDIARSLEEPIHPLYHSVCFAKAEGFESMNVEVAKGFNHVNHLFDGKQYTLVIDRGYDSNKIYEYIENQKHHFITRLNDRRYLLHKNKRIKVPDLANRRKGKINFSTTIKGTHYDLKASHIEVRLPVLKDTPLYMVYGYGKKPMKLLKNLEIKGKPDVLRVLKEYITRWRIEELFRVQKQEFGLEKNSNPVPEFFTNFVSHHELPDRALFHDD</sequence>
<feature type="domain" description="Transposase IS4-like" evidence="1">
    <location>
        <begin position="45"/>
        <end position="201"/>
    </location>
</feature>
<dbReference type="InterPro" id="IPR002559">
    <property type="entry name" value="Transposase_11"/>
</dbReference>
<evidence type="ECO:0000313" key="3">
    <source>
        <dbReference type="Proteomes" id="UP000273326"/>
    </source>
</evidence>
<dbReference type="Pfam" id="PF01609">
    <property type="entry name" value="DDE_Tnp_1"/>
    <property type="match status" value="1"/>
</dbReference>
<organism evidence="2 3">
    <name type="scientific">Jeotgalibaca ciconiae</name>
    <dbReference type="NCBI Taxonomy" id="2496265"/>
    <lineage>
        <taxon>Bacteria</taxon>
        <taxon>Bacillati</taxon>
        <taxon>Bacillota</taxon>
        <taxon>Bacilli</taxon>
        <taxon>Lactobacillales</taxon>
        <taxon>Carnobacteriaceae</taxon>
        <taxon>Jeotgalibaca</taxon>
    </lineage>
</organism>
<keyword evidence="3" id="KW-1185">Reference proteome</keyword>
<dbReference type="InterPro" id="IPR012337">
    <property type="entry name" value="RNaseH-like_sf"/>
</dbReference>
<dbReference type="GO" id="GO:0004803">
    <property type="term" value="F:transposase activity"/>
    <property type="evidence" value="ECO:0007669"/>
    <property type="project" value="InterPro"/>
</dbReference>
<gene>
    <name evidence="2" type="ORF">EJN90_08610</name>
</gene>
<dbReference type="KEGG" id="jeh:EJN90_08610"/>
<evidence type="ECO:0000259" key="1">
    <source>
        <dbReference type="Pfam" id="PF01609"/>
    </source>
</evidence>
<dbReference type="SUPFAM" id="SSF53098">
    <property type="entry name" value="Ribonuclease H-like"/>
    <property type="match status" value="1"/>
</dbReference>
<reference evidence="3" key="1">
    <citation type="submission" date="2018-12" db="EMBL/GenBank/DDBJ databases">
        <title>Complete genome sequencing of Jeotgalibaca sp. H21T32.</title>
        <authorList>
            <person name="Bae J.-W."/>
            <person name="Lee S.-Y."/>
        </authorList>
    </citation>
    <scope>NUCLEOTIDE SEQUENCE [LARGE SCALE GENOMIC DNA]</scope>
    <source>
        <strain evidence="3">H21T32</strain>
    </source>
</reference>
<accession>A0A3Q9BKS6</accession>
<evidence type="ECO:0000313" key="2">
    <source>
        <dbReference type="EMBL" id="AZP04690.1"/>
    </source>
</evidence>
<dbReference type="AlphaFoldDB" id="A0A3Q9BKS6"/>
<dbReference type="GO" id="GO:0006313">
    <property type="term" value="P:DNA transposition"/>
    <property type="evidence" value="ECO:0007669"/>
    <property type="project" value="InterPro"/>
</dbReference>
<name>A0A3Q9BKS6_9LACT</name>
<dbReference type="RefSeq" id="WP_126110346.1">
    <property type="nucleotide sequence ID" value="NZ_CP034465.1"/>
</dbReference>
<protein>
    <recommendedName>
        <fullName evidence="1">Transposase IS4-like domain-containing protein</fullName>
    </recommendedName>
</protein>
<dbReference type="OrthoDB" id="2325342at2"/>
<proteinExistence type="predicted"/>
<dbReference type="Proteomes" id="UP000273326">
    <property type="component" value="Chromosome"/>
</dbReference>
<dbReference type="Gene3D" id="3.90.350.10">
    <property type="entry name" value="Transposase Inhibitor Protein From Tn5, Chain A, domain 1"/>
    <property type="match status" value="1"/>
</dbReference>